<protein>
    <submittedName>
        <fullName evidence="3">DUF1009 domain-containing protein</fullName>
    </submittedName>
</protein>
<dbReference type="InterPro" id="IPR010415">
    <property type="entry name" value="LpxI_C"/>
</dbReference>
<feature type="domain" description="LpxI N-terminal" evidence="2">
    <location>
        <begin position="3"/>
        <end position="132"/>
    </location>
</feature>
<evidence type="ECO:0000313" key="3">
    <source>
        <dbReference type="EMBL" id="RAK52946.1"/>
    </source>
</evidence>
<organism evidence="3 4">
    <name type="scientific">Phenylobacterium deserti</name>
    <dbReference type="NCBI Taxonomy" id="1914756"/>
    <lineage>
        <taxon>Bacteria</taxon>
        <taxon>Pseudomonadati</taxon>
        <taxon>Pseudomonadota</taxon>
        <taxon>Alphaproteobacteria</taxon>
        <taxon>Caulobacterales</taxon>
        <taxon>Caulobacteraceae</taxon>
        <taxon>Phenylobacterium</taxon>
    </lineage>
</organism>
<gene>
    <name evidence="3" type="ORF">DJ018_12280</name>
</gene>
<name>A0A328AFQ8_9CAUL</name>
<evidence type="ECO:0000313" key="4">
    <source>
        <dbReference type="Proteomes" id="UP000249725"/>
    </source>
</evidence>
<proteinExistence type="predicted"/>
<sequence>MEKLGLIAGGGSLPVEIAEHCEKAGRDLFVVRLKGFAGPELASFPGAEIGIAELGKCIAALKRAGCQAVCLAGNVSRPDFSSLKPDLRGLALLPSAVVAARKGDDALLRLLVAEFEKEGFAVEGAHEVMDDLRLPIGALGRHHPSDVVMADVERALEVARAIGRLDIGQGAVVCDGLVLAVEAQEGTDAMLARTAGLPEALRGRPGAPRGVLAKAPKPIQETRVDMPTVGLATVRGAARAGLAGIVGEAGRLLVLDREAMIAEADALGLFILGVESIEPMEP</sequence>
<comment type="caution">
    <text evidence="3">The sequence shown here is derived from an EMBL/GenBank/DDBJ whole genome shotgun (WGS) entry which is preliminary data.</text>
</comment>
<dbReference type="AlphaFoldDB" id="A0A328AFQ8"/>
<dbReference type="Pfam" id="PF06230">
    <property type="entry name" value="LpxI_C"/>
    <property type="match status" value="1"/>
</dbReference>
<dbReference type="Pfam" id="PF17930">
    <property type="entry name" value="LpxI_N"/>
    <property type="match status" value="1"/>
</dbReference>
<dbReference type="InterPro" id="IPR053174">
    <property type="entry name" value="LpxI"/>
</dbReference>
<dbReference type="Proteomes" id="UP000249725">
    <property type="component" value="Unassembled WGS sequence"/>
</dbReference>
<evidence type="ECO:0000259" key="2">
    <source>
        <dbReference type="Pfam" id="PF17930"/>
    </source>
</evidence>
<reference evidence="4" key="1">
    <citation type="submission" date="2018-05" db="EMBL/GenBank/DDBJ databases">
        <authorList>
            <person name="Li X."/>
        </authorList>
    </citation>
    <scope>NUCLEOTIDE SEQUENCE [LARGE SCALE GENOMIC DNA]</scope>
    <source>
        <strain evidence="4">YIM 73061</strain>
    </source>
</reference>
<dbReference type="EMBL" id="QFYR01000002">
    <property type="protein sequence ID" value="RAK52946.1"/>
    <property type="molecule type" value="Genomic_DNA"/>
</dbReference>
<feature type="domain" description="LpxI C-terminal" evidence="1">
    <location>
        <begin position="137"/>
        <end position="271"/>
    </location>
</feature>
<dbReference type="InterPro" id="IPR043167">
    <property type="entry name" value="LpxI_C_sf"/>
</dbReference>
<dbReference type="OrthoDB" id="9789836at2"/>
<dbReference type="RefSeq" id="WP_111515231.1">
    <property type="nucleotide sequence ID" value="NZ_QFYR01000002.1"/>
</dbReference>
<evidence type="ECO:0000259" key="1">
    <source>
        <dbReference type="Pfam" id="PF06230"/>
    </source>
</evidence>
<dbReference type="PANTHER" id="PTHR39962">
    <property type="entry name" value="BLL4848 PROTEIN"/>
    <property type="match status" value="1"/>
</dbReference>
<accession>A0A328AFQ8</accession>
<dbReference type="InterPro" id="IPR041255">
    <property type="entry name" value="LpxI_N"/>
</dbReference>
<dbReference type="Gene3D" id="3.40.50.20">
    <property type="match status" value="1"/>
</dbReference>
<dbReference type="PANTHER" id="PTHR39962:SF1">
    <property type="entry name" value="LPXI FAMILY PROTEIN"/>
    <property type="match status" value="1"/>
</dbReference>
<keyword evidence="4" id="KW-1185">Reference proteome</keyword>
<dbReference type="NCBIfam" id="NF047836">
    <property type="entry name" value="UDPdiagluDHLpxI"/>
    <property type="match status" value="1"/>
</dbReference>
<dbReference type="Gene3D" id="3.40.140.80">
    <property type="match status" value="1"/>
</dbReference>